<dbReference type="CDD" id="cd01948">
    <property type="entry name" value="EAL"/>
    <property type="match status" value="1"/>
</dbReference>
<dbReference type="Gene3D" id="3.30.70.270">
    <property type="match status" value="1"/>
</dbReference>
<dbReference type="SUPFAM" id="SSF55073">
    <property type="entry name" value="Nucleotide cyclase"/>
    <property type="match status" value="1"/>
</dbReference>
<feature type="domain" description="GGDEF" evidence="2">
    <location>
        <begin position="266"/>
        <end position="408"/>
    </location>
</feature>
<organism evidence="3 4">
    <name type="scientific">Catenovulum agarivorans DS-2</name>
    <dbReference type="NCBI Taxonomy" id="1328313"/>
    <lineage>
        <taxon>Bacteria</taxon>
        <taxon>Pseudomonadati</taxon>
        <taxon>Pseudomonadota</taxon>
        <taxon>Gammaproteobacteria</taxon>
        <taxon>Alteromonadales</taxon>
        <taxon>Alteromonadaceae</taxon>
        <taxon>Catenovulum</taxon>
    </lineage>
</organism>
<dbReference type="RefSeq" id="WP_035014348.1">
    <property type="nucleotide sequence ID" value="NZ_ARZY01000013.1"/>
</dbReference>
<evidence type="ECO:0000259" key="1">
    <source>
        <dbReference type="PROSITE" id="PS50883"/>
    </source>
</evidence>
<dbReference type="InterPro" id="IPR035919">
    <property type="entry name" value="EAL_sf"/>
</dbReference>
<dbReference type="PATRIC" id="fig|1328313.3.peg.1785"/>
<dbReference type="CDD" id="cd01949">
    <property type="entry name" value="GGDEF"/>
    <property type="match status" value="1"/>
</dbReference>
<dbReference type="STRING" id="1328313.DS2_08735"/>
<dbReference type="Pfam" id="PF00563">
    <property type="entry name" value="EAL"/>
    <property type="match status" value="1"/>
</dbReference>
<dbReference type="OrthoDB" id="9816034at2"/>
<keyword evidence="4" id="KW-1185">Reference proteome</keyword>
<evidence type="ECO:0000313" key="3">
    <source>
        <dbReference type="EMBL" id="EWH10347.1"/>
    </source>
</evidence>
<gene>
    <name evidence="3" type="ORF">DS2_08735</name>
</gene>
<dbReference type="SMART" id="SM00267">
    <property type="entry name" value="GGDEF"/>
    <property type="match status" value="1"/>
</dbReference>
<dbReference type="PROSITE" id="PS50887">
    <property type="entry name" value="GGDEF"/>
    <property type="match status" value="1"/>
</dbReference>
<proteinExistence type="predicted"/>
<reference evidence="3 4" key="1">
    <citation type="journal article" date="2014" name="Genome Announc.">
        <title>Draft Genome Sequence of the Agar-Degrading Bacterium Catenovulum sp. Strain DS-2, Isolated from Intestines of Haliotis diversicolor.</title>
        <authorList>
            <person name="Shan D."/>
            <person name="Li X."/>
            <person name="Gu Z."/>
            <person name="Wei G."/>
            <person name="Gao Z."/>
            <person name="Shao Z."/>
        </authorList>
    </citation>
    <scope>NUCLEOTIDE SEQUENCE [LARGE SCALE GENOMIC DNA]</scope>
    <source>
        <strain evidence="3 4">DS-2</strain>
    </source>
</reference>
<dbReference type="SUPFAM" id="SSF55785">
    <property type="entry name" value="PYP-like sensor domain (PAS domain)"/>
    <property type="match status" value="1"/>
</dbReference>
<dbReference type="EMBL" id="ARZY01000013">
    <property type="protein sequence ID" value="EWH10347.1"/>
    <property type="molecule type" value="Genomic_DNA"/>
</dbReference>
<sequence length="673" mass="75813">MNKKILPPEFSSTNFGVREELTSFLINYIEGQGGFYVLFDSQGSAVLSSSKLPTELTPSIREILNFNAVHKIFGDELSQHKSVVISGYQVTLNEVYHQDEMFLILLGIPETHVLSELYNAFPIGVMKADHLLHLKFCNTHCYELFGLSNQELYGRKWINALDTESRDKIFSFFSDTYNNPTGLRVIAEVITPLGKKRILSIAIHEQIDLVGNILGYHIMLQDISKEYAESNYLKHLATHDSLTQLLNRSSLISELEVVCAEPLIQSSCALLFIDLDKFKYINDTLGHHIGDELLVVVAKRLLNVTRTDDLVARIGGDEFIVLLKQVESIEIAYERTQAIANNLNKPVKIDQQQINVHLSIGLTMGQDIIDSFVTEDAHAMVEHWLNASDSAMYKAKAQKGHQIVLYNQELSSELSHILNIQSAIEKLLQTPLFESYFQPILTKEAELYSLEALCRFSSPALMNLSEAFGHIKEHKRSREILQSIVENNVASYAQIVQATQAAHIGLNLNIELQLLHSGNFSHTFLTVLAKHGVKATQVTIEITEQDTYSHIEDVVFDNLNLLREHGVKIALDDFGTGYSSVERLLKLGFNQLKIDKIFLSENLTRQQKKSALQASAQLGKALNLQLVVEGIETEEDAQLCQDSDIELFQGYFFAKPMQLNQIIEYIGQTNESA</sequence>
<dbReference type="Gene3D" id="3.20.20.450">
    <property type="entry name" value="EAL domain"/>
    <property type="match status" value="1"/>
</dbReference>
<dbReference type="SUPFAM" id="SSF141868">
    <property type="entry name" value="EAL domain-like"/>
    <property type="match status" value="1"/>
</dbReference>
<dbReference type="AlphaFoldDB" id="W7QN19"/>
<dbReference type="InterPro" id="IPR000014">
    <property type="entry name" value="PAS"/>
</dbReference>
<protein>
    <submittedName>
        <fullName evidence="3">Putative Diguanylate cyclase</fullName>
    </submittedName>
</protein>
<dbReference type="Pfam" id="PF00990">
    <property type="entry name" value="GGDEF"/>
    <property type="match status" value="1"/>
</dbReference>
<dbReference type="eggNOG" id="COG5001">
    <property type="taxonomic scope" value="Bacteria"/>
</dbReference>
<dbReference type="SMART" id="SM00091">
    <property type="entry name" value="PAS"/>
    <property type="match status" value="1"/>
</dbReference>
<dbReference type="PROSITE" id="PS50883">
    <property type="entry name" value="EAL"/>
    <property type="match status" value="1"/>
</dbReference>
<dbReference type="Gene3D" id="3.30.450.20">
    <property type="entry name" value="PAS domain"/>
    <property type="match status" value="1"/>
</dbReference>
<dbReference type="InterPro" id="IPR035965">
    <property type="entry name" value="PAS-like_dom_sf"/>
</dbReference>
<dbReference type="InterPro" id="IPR000160">
    <property type="entry name" value="GGDEF_dom"/>
</dbReference>
<dbReference type="CDD" id="cd00130">
    <property type="entry name" value="PAS"/>
    <property type="match status" value="1"/>
</dbReference>
<dbReference type="InterPro" id="IPR052155">
    <property type="entry name" value="Biofilm_reg_signaling"/>
</dbReference>
<evidence type="ECO:0000313" key="4">
    <source>
        <dbReference type="Proteomes" id="UP000019276"/>
    </source>
</evidence>
<accession>W7QN19</accession>
<dbReference type="Proteomes" id="UP000019276">
    <property type="component" value="Unassembled WGS sequence"/>
</dbReference>
<name>W7QN19_9ALTE</name>
<evidence type="ECO:0000259" key="2">
    <source>
        <dbReference type="PROSITE" id="PS50887"/>
    </source>
</evidence>
<comment type="caution">
    <text evidence="3">The sequence shown here is derived from an EMBL/GenBank/DDBJ whole genome shotgun (WGS) entry which is preliminary data.</text>
</comment>
<dbReference type="PANTHER" id="PTHR44757">
    <property type="entry name" value="DIGUANYLATE CYCLASE DGCP"/>
    <property type="match status" value="1"/>
</dbReference>
<dbReference type="PANTHER" id="PTHR44757:SF2">
    <property type="entry name" value="BIOFILM ARCHITECTURE MAINTENANCE PROTEIN MBAA"/>
    <property type="match status" value="1"/>
</dbReference>
<dbReference type="SMART" id="SM00052">
    <property type="entry name" value="EAL"/>
    <property type="match status" value="1"/>
</dbReference>
<feature type="domain" description="EAL" evidence="1">
    <location>
        <begin position="417"/>
        <end position="670"/>
    </location>
</feature>
<dbReference type="InterPro" id="IPR043128">
    <property type="entry name" value="Rev_trsase/Diguanyl_cyclase"/>
</dbReference>
<dbReference type="InterPro" id="IPR001633">
    <property type="entry name" value="EAL_dom"/>
</dbReference>
<dbReference type="NCBIfam" id="TIGR00254">
    <property type="entry name" value="GGDEF"/>
    <property type="match status" value="1"/>
</dbReference>
<dbReference type="InterPro" id="IPR029787">
    <property type="entry name" value="Nucleotide_cyclase"/>
</dbReference>